<evidence type="ECO:0000313" key="2">
    <source>
        <dbReference type="EMBL" id="MTV54899.1"/>
    </source>
</evidence>
<accession>A0A6I3T0M5</accession>
<dbReference type="Gene3D" id="2.30.260.10">
    <property type="entry name" value="putative xylanase like domain"/>
    <property type="match status" value="1"/>
</dbReference>
<dbReference type="EMBL" id="WNKZ01000064">
    <property type="protein sequence ID" value="MTV54899.1"/>
    <property type="molecule type" value="Genomic_DNA"/>
</dbReference>
<feature type="region of interest" description="Disordered" evidence="1">
    <location>
        <begin position="286"/>
        <end position="306"/>
    </location>
</feature>
<reference evidence="2 3" key="1">
    <citation type="submission" date="2019-11" db="EMBL/GenBank/DDBJ databases">
        <title>Type strains purchased from KCTC, JCM and DSMZ.</title>
        <authorList>
            <person name="Lu H."/>
        </authorList>
    </citation>
    <scope>NUCLEOTIDE SEQUENCE [LARGE SCALE GENOMIC DNA]</scope>
    <source>
        <strain evidence="2 3">KCTC 52429</strain>
    </source>
</reference>
<evidence type="ECO:0000256" key="1">
    <source>
        <dbReference type="SAM" id="MobiDB-lite"/>
    </source>
</evidence>
<dbReference type="Gene3D" id="1.10.3670.10">
    <property type="entry name" value="Putative xylanase like domain"/>
    <property type="match status" value="1"/>
</dbReference>
<dbReference type="InterPro" id="IPR010846">
    <property type="entry name" value="AmiA-like"/>
</dbReference>
<protein>
    <submittedName>
        <fullName evidence="2">DUF1460 domain-containing protein</fullName>
    </submittedName>
</protein>
<organism evidence="2 3">
    <name type="scientific">Pseudoduganella buxea</name>
    <dbReference type="NCBI Taxonomy" id="1949069"/>
    <lineage>
        <taxon>Bacteria</taxon>
        <taxon>Pseudomonadati</taxon>
        <taxon>Pseudomonadota</taxon>
        <taxon>Betaproteobacteria</taxon>
        <taxon>Burkholderiales</taxon>
        <taxon>Oxalobacteraceae</taxon>
        <taxon>Telluria group</taxon>
        <taxon>Pseudoduganella</taxon>
    </lineage>
</organism>
<dbReference type="Pfam" id="PF07313">
    <property type="entry name" value="AmiA-like"/>
    <property type="match status" value="1"/>
</dbReference>
<gene>
    <name evidence="2" type="ORF">GM672_19395</name>
</gene>
<dbReference type="PROSITE" id="PS51257">
    <property type="entry name" value="PROKAR_LIPOPROTEIN"/>
    <property type="match status" value="1"/>
</dbReference>
<dbReference type="Proteomes" id="UP000430634">
    <property type="component" value="Unassembled WGS sequence"/>
</dbReference>
<dbReference type="RefSeq" id="WP_155472180.1">
    <property type="nucleotide sequence ID" value="NZ_BMKG01000008.1"/>
</dbReference>
<proteinExistence type="predicted"/>
<dbReference type="OrthoDB" id="8740273at2"/>
<dbReference type="AlphaFoldDB" id="A0A6I3T0M5"/>
<dbReference type="InterPro" id="IPR038765">
    <property type="entry name" value="Papain-like_cys_pep_sf"/>
</dbReference>
<sequence length="306" mass="34640">MQRRTMLGLSCAMLAACAGVGEPVPIHRMTPEQVDAYLRRMQRDEPDLRRRIAAIGRRNIGQPYVLNLLGEYPWQLHDRLPMFSLTHSDCVVFAEHTYAMALSGSWEEFFWMLQRIRYKDGVIGVSTRNHYTEQDWNVNNAWLVTDISAPLAGADVGRYELTVDRAAFLRMRHRTEADFPVTRSVEAYVPAAHVERVLAQLADGDFVNVISTRGGQHWASHVGLVVTQPDGSRHFLNSAEPQVREESFAAFIERVARRARDQAAAGKPALQLAGFKFLRLNEPVAVPPMLPQPRPQDRGQSPVFRQ</sequence>
<comment type="caution">
    <text evidence="2">The sequence shown here is derived from an EMBL/GenBank/DDBJ whole genome shotgun (WGS) entry which is preliminary data.</text>
</comment>
<dbReference type="SUPFAM" id="SSF54001">
    <property type="entry name" value="Cysteine proteinases"/>
    <property type="match status" value="1"/>
</dbReference>
<name>A0A6I3T0M5_9BURK</name>
<evidence type="ECO:0000313" key="3">
    <source>
        <dbReference type="Proteomes" id="UP000430634"/>
    </source>
</evidence>